<evidence type="ECO:0000256" key="7">
    <source>
        <dbReference type="SAM" id="Phobius"/>
    </source>
</evidence>
<feature type="transmembrane region" description="Helical" evidence="7">
    <location>
        <begin position="7"/>
        <end position="29"/>
    </location>
</feature>
<evidence type="ECO:0000256" key="5">
    <source>
        <dbReference type="ARBA" id="ARBA00022989"/>
    </source>
</evidence>
<reference evidence="8 9" key="1">
    <citation type="submission" date="2024-07" db="EMBL/GenBank/DDBJ databases">
        <authorList>
            <person name="Akdeniz Z."/>
        </authorList>
    </citation>
    <scope>NUCLEOTIDE SEQUENCE [LARGE SCALE GENOMIC DNA]</scope>
</reference>
<dbReference type="InterPro" id="IPR036259">
    <property type="entry name" value="MFS_trans_sf"/>
</dbReference>
<organism evidence="8 9">
    <name type="scientific">Hexamita inflata</name>
    <dbReference type="NCBI Taxonomy" id="28002"/>
    <lineage>
        <taxon>Eukaryota</taxon>
        <taxon>Metamonada</taxon>
        <taxon>Diplomonadida</taxon>
        <taxon>Hexamitidae</taxon>
        <taxon>Hexamitinae</taxon>
        <taxon>Hexamita</taxon>
    </lineage>
</organism>
<feature type="transmembrane region" description="Helical" evidence="7">
    <location>
        <begin position="259"/>
        <end position="280"/>
    </location>
</feature>
<evidence type="ECO:0000313" key="9">
    <source>
        <dbReference type="Proteomes" id="UP001642409"/>
    </source>
</evidence>
<feature type="transmembrane region" description="Helical" evidence="7">
    <location>
        <begin position="129"/>
        <end position="149"/>
    </location>
</feature>
<gene>
    <name evidence="8" type="ORF">HINF_LOCUS12276</name>
</gene>
<name>A0ABP1HDF4_9EUKA</name>
<evidence type="ECO:0000256" key="6">
    <source>
        <dbReference type="ARBA" id="ARBA00023136"/>
    </source>
</evidence>
<accession>A0ABP1HDF4</accession>
<dbReference type="PANTHER" id="PTHR10332:SF10">
    <property type="entry name" value="EQUILIBRATIVE NUCLEOSIDE TRANSPORTER 4"/>
    <property type="match status" value="1"/>
</dbReference>
<evidence type="ECO:0000313" key="8">
    <source>
        <dbReference type="EMBL" id="CAL5991819.1"/>
    </source>
</evidence>
<sequence>MKQNVKLHLIFLVLGFGGYLSYYCVIAQTNYWRKFYSNTTLTVFSMVYAVFEMIGCLVAIPLDKKFQPRVFPILHFTISIFALVVIVPMRQIENYYLKCILTALPIGFCAFTASMFYPCMISCATRVDPILSSTLQVGVGLSSIVIQTVEDLISIYFSHYDTEEEYERLLVLNAISYYVTGCVILALCFVMWFVFAKQFPNATRKAPPQQKKVIQNDNIQPIPELSVTNTSADLLVGDVDSSSIQLPIIENKKSIARRIMPLGIALLFNYATCTIIFPLFALNVPSRIGAYKYKQPYSDWWSLIYLTIIQLSDFCGRMLPLSKKFVDFVSRKTVIVLCYAKTVFLILFPLMSLPKAVVLNEIVQKMPFISSDVLSVICAVLYAFFSSLLPTLGYIKYQDNLDTDEERDKGSFILNIFLECGLFGGSLVGVGLIPVFE</sequence>
<dbReference type="Pfam" id="PF01733">
    <property type="entry name" value="Nucleoside_tran"/>
    <property type="match status" value="1"/>
</dbReference>
<feature type="transmembrane region" description="Helical" evidence="7">
    <location>
        <begin position="69"/>
        <end position="89"/>
    </location>
</feature>
<evidence type="ECO:0000256" key="2">
    <source>
        <dbReference type="ARBA" id="ARBA00007965"/>
    </source>
</evidence>
<comment type="caution">
    <text evidence="8">The sequence shown here is derived from an EMBL/GenBank/DDBJ whole genome shotgun (WGS) entry which is preliminary data.</text>
</comment>
<dbReference type="SUPFAM" id="SSF103473">
    <property type="entry name" value="MFS general substrate transporter"/>
    <property type="match status" value="2"/>
</dbReference>
<comment type="similarity">
    <text evidence="2">Belongs to the SLC29A/ENT transporter (TC 2.A.57) family.</text>
</comment>
<evidence type="ECO:0000256" key="3">
    <source>
        <dbReference type="ARBA" id="ARBA00022448"/>
    </source>
</evidence>
<feature type="transmembrane region" description="Helical" evidence="7">
    <location>
        <begin position="373"/>
        <end position="395"/>
    </location>
</feature>
<dbReference type="InterPro" id="IPR002259">
    <property type="entry name" value="Eqnu_transpt"/>
</dbReference>
<feature type="transmembrane region" description="Helical" evidence="7">
    <location>
        <begin position="41"/>
        <end position="62"/>
    </location>
</feature>
<feature type="transmembrane region" description="Helical" evidence="7">
    <location>
        <begin position="169"/>
        <end position="195"/>
    </location>
</feature>
<evidence type="ECO:0000256" key="4">
    <source>
        <dbReference type="ARBA" id="ARBA00022692"/>
    </source>
</evidence>
<feature type="transmembrane region" description="Helical" evidence="7">
    <location>
        <begin position="333"/>
        <end position="353"/>
    </location>
</feature>
<keyword evidence="5 7" id="KW-1133">Transmembrane helix</keyword>
<dbReference type="Proteomes" id="UP001642409">
    <property type="component" value="Unassembled WGS sequence"/>
</dbReference>
<dbReference type="PANTHER" id="PTHR10332">
    <property type="entry name" value="EQUILIBRATIVE NUCLEOSIDE TRANSPORTER"/>
    <property type="match status" value="1"/>
</dbReference>
<feature type="transmembrane region" description="Helical" evidence="7">
    <location>
        <begin position="416"/>
        <end position="436"/>
    </location>
</feature>
<feature type="transmembrane region" description="Helical" evidence="7">
    <location>
        <begin position="300"/>
        <end position="321"/>
    </location>
</feature>
<feature type="transmembrane region" description="Helical" evidence="7">
    <location>
        <begin position="95"/>
        <end position="117"/>
    </location>
</feature>
<evidence type="ECO:0000256" key="1">
    <source>
        <dbReference type="ARBA" id="ARBA00004141"/>
    </source>
</evidence>
<proteinExistence type="inferred from homology"/>
<keyword evidence="3" id="KW-0813">Transport</keyword>
<keyword evidence="9" id="KW-1185">Reference proteome</keyword>
<protein>
    <submittedName>
        <fullName evidence="8">Nucleoside_transporter</fullName>
    </submittedName>
</protein>
<dbReference type="EMBL" id="CAXDID020000028">
    <property type="protein sequence ID" value="CAL5991819.1"/>
    <property type="molecule type" value="Genomic_DNA"/>
</dbReference>
<keyword evidence="6 7" id="KW-0472">Membrane</keyword>
<keyword evidence="4 7" id="KW-0812">Transmembrane</keyword>
<comment type="subcellular location">
    <subcellularLocation>
        <location evidence="1">Membrane</location>
        <topology evidence="1">Multi-pass membrane protein</topology>
    </subcellularLocation>
</comment>